<accession>A0ABD0L197</accession>
<name>A0ABD0L197_9CAEN</name>
<gene>
    <name evidence="1" type="ORF">BaRGS_00015382</name>
</gene>
<evidence type="ECO:0000313" key="1">
    <source>
        <dbReference type="EMBL" id="KAK7493256.1"/>
    </source>
</evidence>
<dbReference type="AlphaFoldDB" id="A0ABD0L197"/>
<dbReference type="EMBL" id="JACVVK020000094">
    <property type="protein sequence ID" value="KAK7493256.1"/>
    <property type="molecule type" value="Genomic_DNA"/>
</dbReference>
<reference evidence="1 2" key="1">
    <citation type="journal article" date="2023" name="Sci. Data">
        <title>Genome assembly of the Korean intertidal mud-creeper Batillaria attramentaria.</title>
        <authorList>
            <person name="Patra A.K."/>
            <person name="Ho P.T."/>
            <person name="Jun S."/>
            <person name="Lee S.J."/>
            <person name="Kim Y."/>
            <person name="Won Y.J."/>
        </authorList>
    </citation>
    <scope>NUCLEOTIDE SEQUENCE [LARGE SCALE GENOMIC DNA]</scope>
    <source>
        <strain evidence="1">Wonlab-2016</strain>
    </source>
</reference>
<keyword evidence="2" id="KW-1185">Reference proteome</keyword>
<protein>
    <submittedName>
        <fullName evidence="1">Uncharacterized protein</fullName>
    </submittedName>
</protein>
<dbReference type="Proteomes" id="UP001519460">
    <property type="component" value="Unassembled WGS sequence"/>
</dbReference>
<proteinExistence type="predicted"/>
<comment type="caution">
    <text evidence="1">The sequence shown here is derived from an EMBL/GenBank/DDBJ whole genome shotgun (WGS) entry which is preliminary data.</text>
</comment>
<sequence>MSLPEICHVLEDEVMSLLGLRVIRRSTVVAWATCRQKKYCRCLGYVSEDEAMSLLGLRARRRSDVAWKTRQKTK</sequence>
<evidence type="ECO:0000313" key="2">
    <source>
        <dbReference type="Proteomes" id="UP001519460"/>
    </source>
</evidence>
<organism evidence="1 2">
    <name type="scientific">Batillaria attramentaria</name>
    <dbReference type="NCBI Taxonomy" id="370345"/>
    <lineage>
        <taxon>Eukaryota</taxon>
        <taxon>Metazoa</taxon>
        <taxon>Spiralia</taxon>
        <taxon>Lophotrochozoa</taxon>
        <taxon>Mollusca</taxon>
        <taxon>Gastropoda</taxon>
        <taxon>Caenogastropoda</taxon>
        <taxon>Sorbeoconcha</taxon>
        <taxon>Cerithioidea</taxon>
        <taxon>Batillariidae</taxon>
        <taxon>Batillaria</taxon>
    </lineage>
</organism>